<protein>
    <recommendedName>
        <fullName evidence="4">Transposase</fullName>
    </recommendedName>
</protein>
<evidence type="ECO:0000256" key="1">
    <source>
        <dbReference type="SAM" id="Coils"/>
    </source>
</evidence>
<name>A0A4R5P9I3_9MYCO</name>
<feature type="coiled-coil region" evidence="1">
    <location>
        <begin position="8"/>
        <end position="35"/>
    </location>
</feature>
<keyword evidence="1" id="KW-0175">Coiled coil</keyword>
<organism evidence="2 3">
    <name type="scientific">Mycobacteroides franklinii</name>
    <dbReference type="NCBI Taxonomy" id="948102"/>
    <lineage>
        <taxon>Bacteria</taxon>
        <taxon>Bacillati</taxon>
        <taxon>Actinomycetota</taxon>
        <taxon>Actinomycetes</taxon>
        <taxon>Mycobacteriales</taxon>
        <taxon>Mycobacteriaceae</taxon>
        <taxon>Mycobacteroides</taxon>
    </lineage>
</organism>
<reference evidence="2 3" key="1">
    <citation type="journal article" date="2019" name="Sci. Rep.">
        <title>Extended insight into the Mycobacterium chelonae-abscessus complex through whole genome sequencing of Mycobacterium salmoniphilum outbreak and Mycobacterium salmoniphilum-like strains.</title>
        <authorList>
            <person name="Behra P.R.K."/>
            <person name="Das S."/>
            <person name="Pettersson B.M.F."/>
            <person name="Shirreff L."/>
            <person name="DuCote T."/>
            <person name="Jacobsson K.G."/>
            <person name="Ennis D.G."/>
            <person name="Kirsebom L.A."/>
        </authorList>
    </citation>
    <scope>NUCLEOTIDE SEQUENCE [LARGE SCALE GENOMIC DNA]</scope>
    <source>
        <strain evidence="2 3">DSM 45524</strain>
    </source>
</reference>
<dbReference type="AlphaFoldDB" id="A0A4R5P9I3"/>
<gene>
    <name evidence="2" type="ORF">EJ571_15365</name>
</gene>
<evidence type="ECO:0000313" key="3">
    <source>
        <dbReference type="Proteomes" id="UP000295627"/>
    </source>
</evidence>
<dbReference type="Proteomes" id="UP000295627">
    <property type="component" value="Unassembled WGS sequence"/>
</dbReference>
<comment type="caution">
    <text evidence="2">The sequence shown here is derived from an EMBL/GenBank/DDBJ whole genome shotgun (WGS) entry which is preliminary data.</text>
</comment>
<evidence type="ECO:0008006" key="4">
    <source>
        <dbReference type="Google" id="ProtNLM"/>
    </source>
</evidence>
<dbReference type="EMBL" id="RXLR01000017">
    <property type="protein sequence ID" value="TDH20583.1"/>
    <property type="molecule type" value="Genomic_DNA"/>
</dbReference>
<proteinExistence type="predicted"/>
<evidence type="ECO:0000313" key="2">
    <source>
        <dbReference type="EMBL" id="TDH20583.1"/>
    </source>
</evidence>
<accession>A0A4R5P9I3</accession>
<sequence>MAQARVLLTSLHEHVDELTRTISETEHQIRRAKHGSTLRNKHLRIRRMRQDLYEAYRLIDQLHHRFPSIRREKPPARKTPSPCAD</sequence>